<dbReference type="GeneID" id="120279518"/>
<evidence type="ECO:0000313" key="3">
    <source>
        <dbReference type="RefSeq" id="XP_039142384.1"/>
    </source>
</evidence>
<sequence length="150" mass="15771">MANPNQIKIHLSISPPPPPFPPSPSNPSSPSPSSLLHDLFLRRSPHRRRRRRQLTSPTDLPTPTPPPAFNSSYPYHPSRPFHLSHSSSSAACSAAVPPGPLLLPSSSRGCVRATTDPNLVSLSIPLPGHGVSLTPSLPLAAPSPGASSMP</sequence>
<proteinExistence type="predicted"/>
<feature type="region of interest" description="Disordered" evidence="1">
    <location>
        <begin position="1"/>
        <end position="97"/>
    </location>
</feature>
<protein>
    <submittedName>
        <fullName evidence="3">Formin-like protein 13</fullName>
    </submittedName>
</protein>
<gene>
    <name evidence="3" type="primary">LOC120279518</name>
</gene>
<accession>A0AB40CQS7</accession>
<evidence type="ECO:0000256" key="1">
    <source>
        <dbReference type="SAM" id="MobiDB-lite"/>
    </source>
</evidence>
<name>A0AB40CQS7_DIOCR</name>
<feature type="compositionally biased region" description="Basic residues" evidence="1">
    <location>
        <begin position="43"/>
        <end position="53"/>
    </location>
</feature>
<dbReference type="Proteomes" id="UP001515500">
    <property type="component" value="Chromosome 2"/>
</dbReference>
<organism evidence="2 3">
    <name type="scientific">Dioscorea cayennensis subsp. rotundata</name>
    <name type="common">White Guinea yam</name>
    <name type="synonym">Dioscorea rotundata</name>
    <dbReference type="NCBI Taxonomy" id="55577"/>
    <lineage>
        <taxon>Eukaryota</taxon>
        <taxon>Viridiplantae</taxon>
        <taxon>Streptophyta</taxon>
        <taxon>Embryophyta</taxon>
        <taxon>Tracheophyta</taxon>
        <taxon>Spermatophyta</taxon>
        <taxon>Magnoliopsida</taxon>
        <taxon>Liliopsida</taxon>
        <taxon>Dioscoreales</taxon>
        <taxon>Dioscoreaceae</taxon>
        <taxon>Dioscorea</taxon>
    </lineage>
</organism>
<feature type="compositionally biased region" description="Pro residues" evidence="1">
    <location>
        <begin position="14"/>
        <end position="30"/>
    </location>
</feature>
<feature type="compositionally biased region" description="Low complexity" evidence="1">
    <location>
        <begin position="84"/>
        <end position="95"/>
    </location>
</feature>
<reference evidence="3" key="1">
    <citation type="submission" date="2025-08" db="UniProtKB">
        <authorList>
            <consortium name="RefSeq"/>
        </authorList>
    </citation>
    <scope>IDENTIFICATION</scope>
</reference>
<dbReference type="AlphaFoldDB" id="A0AB40CQS7"/>
<evidence type="ECO:0000313" key="2">
    <source>
        <dbReference type="Proteomes" id="UP001515500"/>
    </source>
</evidence>
<keyword evidence="2" id="KW-1185">Reference proteome</keyword>
<dbReference type="RefSeq" id="XP_039142384.1">
    <property type="nucleotide sequence ID" value="XM_039286450.1"/>
</dbReference>